<protein>
    <recommendedName>
        <fullName evidence="3">ATP-binding protein</fullName>
    </recommendedName>
</protein>
<dbReference type="InterPro" id="IPR027417">
    <property type="entry name" value="P-loop_NTPase"/>
</dbReference>
<dbReference type="STRING" id="362976.HQ_3272A"/>
<evidence type="ECO:0000313" key="1">
    <source>
        <dbReference type="EMBL" id="CAJ53369.1"/>
    </source>
</evidence>
<evidence type="ECO:0008006" key="3">
    <source>
        <dbReference type="Google" id="ProtNLM"/>
    </source>
</evidence>
<dbReference type="PANTHER" id="PTHR30121:SF6">
    <property type="entry name" value="SLR6007 PROTEIN"/>
    <property type="match status" value="1"/>
</dbReference>
<dbReference type="AlphaFoldDB" id="Q18F89"/>
<accession>Q18F89</accession>
<reference evidence="1 2" key="1">
    <citation type="journal article" date="2006" name="BMC Genomics">
        <title>The genome of the square archaeon Haloquadratum walsbyi: life at the limits of water activity.</title>
        <authorList>
            <person name="Bolhuis H.H."/>
            <person name="Palm P.P."/>
            <person name="Wende A.W."/>
            <person name="Falb M.M."/>
            <person name="Rampp M.M."/>
            <person name="Rodriguez-Valera F.F."/>
            <person name="Pfeiffer F.F."/>
            <person name="Oesterhelt D.D."/>
        </authorList>
    </citation>
    <scope>NUCLEOTIDE SEQUENCE [LARGE SCALE GENOMIC DNA]</scope>
    <source>
        <strain evidence="2">DSM 16790 / HBSQ001</strain>
    </source>
</reference>
<dbReference type="InterPro" id="IPR025662">
    <property type="entry name" value="Sigma_54_int_dom_ATP-bd_1"/>
</dbReference>
<dbReference type="SUPFAM" id="SSF52540">
    <property type="entry name" value="P-loop containing nucleoside triphosphate hydrolases"/>
    <property type="match status" value="1"/>
</dbReference>
<proteinExistence type="predicted"/>
<dbReference type="Proteomes" id="UP000001975">
    <property type="component" value="Chromosome"/>
</dbReference>
<dbReference type="EMBL" id="AM180088">
    <property type="protein sequence ID" value="CAJ53369.1"/>
    <property type="molecule type" value="Genomic_DNA"/>
</dbReference>
<dbReference type="KEGG" id="hwa:HQ_3272A"/>
<name>Q18F89_HALWD</name>
<evidence type="ECO:0000313" key="2">
    <source>
        <dbReference type="Proteomes" id="UP000001975"/>
    </source>
</evidence>
<keyword evidence="2" id="KW-1185">Reference proteome</keyword>
<dbReference type="eggNOG" id="arCOG00280">
    <property type="taxonomic scope" value="Archaea"/>
</dbReference>
<sequence>MFVAEGDVRDWLRLSGRESGFVDEDVERLLGYRAGEDVSSSVELALTAKLLQYREFPFGSDSVEVSGDLLSRHLLVVGQSGSGKTTLLRNLMGEVEKPFWAFDLKQDYRHLSRDVLVLPWNELKFNPLRPPEGVSPMRWAQVFSEVFCHATALLSGSKNYVLKQVVRLYKLYNLFDGVSEPFPSLFELEMLLSEESVRGRKQSGYRDTVLNRLGTFNVVGSSVFDCSAGYGVEELLDRDVVFEFEGINRDLQNFVMEVLFAGVYEYRLAQNQRGEGLNHVFFLDEGKQVFSVYKERQDASGLPEVDRLVAKMREFGEGLVVADQEASKLTESIKANTYTKFLLPTAGGKQFGAVAESMDLDERQRSYARDLKIGEAVLQVGSSNPVPVEIQGFDTGRPVSDEELRRQQHEKWEELDSRPQRVTDRFDQYIRGDTEPEEHTDQDTGISGDAEQLLEDIVEDPFRSLTDRYSEFSSSYKGNQAKSELVDTGFVVERKIRPEPVRRKLLQLTDQGRNHAEEELDIDVKRNGRGGVVHRFWQNHIKDWFEETGWSASLEEDDADVAVDMSGVRLAVEVAMEDSPREIRHIKDRLDSGFNTVWVTCRSSEIQSGIQERMLENDLPKNSVAFRLFRRFCNKENGSTSMENSVFET</sequence>
<dbReference type="HOGENOM" id="CLU_028097_0_0_2"/>
<gene>
    <name evidence="1" type="ordered locus">HQ_3272A</name>
</gene>
<organism evidence="1 2">
    <name type="scientific">Haloquadratum walsbyi (strain DSM 16790 / HBSQ001)</name>
    <dbReference type="NCBI Taxonomy" id="362976"/>
    <lineage>
        <taxon>Archaea</taxon>
        <taxon>Methanobacteriati</taxon>
        <taxon>Methanobacteriota</taxon>
        <taxon>Stenosarchaea group</taxon>
        <taxon>Halobacteria</taxon>
        <taxon>Halobacteriales</taxon>
        <taxon>Haloferacaceae</taxon>
        <taxon>Haloquadratum</taxon>
    </lineage>
</organism>
<dbReference type="InterPro" id="IPR051162">
    <property type="entry name" value="T4SS_component"/>
</dbReference>
<dbReference type="Gene3D" id="3.40.50.300">
    <property type="entry name" value="P-loop containing nucleotide triphosphate hydrolases"/>
    <property type="match status" value="2"/>
</dbReference>
<dbReference type="PANTHER" id="PTHR30121">
    <property type="entry name" value="UNCHARACTERIZED PROTEIN YJGR-RELATED"/>
    <property type="match status" value="1"/>
</dbReference>
<dbReference type="PROSITE" id="PS00675">
    <property type="entry name" value="SIGMA54_INTERACT_1"/>
    <property type="match status" value="1"/>
</dbReference>